<dbReference type="AlphaFoldDB" id="A0A329CQK1"/>
<dbReference type="InterPro" id="IPR022310">
    <property type="entry name" value="NAD/GMP_synthase"/>
</dbReference>
<dbReference type="Gene3D" id="3.40.50.620">
    <property type="entry name" value="HUPs"/>
    <property type="match status" value="1"/>
</dbReference>
<dbReference type="UniPathway" id="UPA00253">
    <property type="reaction ID" value="UER00334"/>
</dbReference>
<dbReference type="PANTHER" id="PTHR23090:SF9">
    <property type="entry name" value="GLUTAMINE-DEPENDENT NAD(+) SYNTHETASE"/>
    <property type="match status" value="1"/>
</dbReference>
<evidence type="ECO:0000259" key="10">
    <source>
        <dbReference type="PROSITE" id="PS50263"/>
    </source>
</evidence>
<dbReference type="EC" id="6.3.5.1" evidence="7 8"/>
<feature type="binding site" evidence="7">
    <location>
        <begin position="348"/>
        <end position="355"/>
    </location>
    <ligand>
        <name>ATP</name>
        <dbReference type="ChEBI" id="CHEBI:30616"/>
    </ligand>
</feature>
<sequence length="607" mass="65717">MNRAVLVHYAVRLSDLSVAVEPTSRGTRKPSGLPVDPAMKTRIALAQINVTVGDFAGNVAKIVAAARAAHNGGAKLLIAPELALSGYPPEDLLLRPAFYTASAEALADLATQLKPFAGLHVLVGHPLREVAHSGAHGHGNANAPIERGVPPVDTFNAASLIVGGEVVGTYRKQDLPNTEVFDEKRYFASDPQPFVFELDGVKYGVVICEDAWHASAAQMAKAAGAQVLLIPNGSPYHLNKEAVRFDILRARIRETGLPMVYVNMVGAQDELVFDGGSFVLDADGALVARMAQFEEATAIVEFESGRPLNTAVTAIAPELSLEAQVYAALVMGVRDYIDKNGFPGALIGLSGGVDSALVLAVACDALGADRVRAVMMPSRYTADISTTDAAEMARRVGVRYDEIAIAPMFDAFRGALAGEFAGRAEDATEENIQARIRGTLLMALSNKFGSIVLTTGNKSEMAVGYCTLYGDMAGGFAVIKDIAKTLVYRLCHYRNQATTFTKRDVIPERILTRAPSAELRENQTDQDSLPEYDVLDAIMRMYMEEDRSLAEIIAAGYAVEDVKRVTRLIKINEYKRRQAPIGIRVTHRAFGRDWRYPITSRYTEPVE</sequence>
<dbReference type="FunFam" id="3.40.50.620:FF:000106">
    <property type="entry name" value="Glutamine-dependent NAD(+) synthetase"/>
    <property type="match status" value="1"/>
</dbReference>
<dbReference type="PIRSF" id="PIRSF006630">
    <property type="entry name" value="NADS_GAT"/>
    <property type="match status" value="1"/>
</dbReference>
<dbReference type="Pfam" id="PF02540">
    <property type="entry name" value="NAD_synthase"/>
    <property type="match status" value="1"/>
</dbReference>
<feature type="active site" description="Nucleophile; for glutaminase activity" evidence="7">
    <location>
        <position position="208"/>
    </location>
</feature>
<dbReference type="NCBIfam" id="TIGR00552">
    <property type="entry name" value="nadE"/>
    <property type="match status" value="1"/>
</dbReference>
<feature type="binding site" evidence="7">
    <location>
        <position position="234"/>
    </location>
    <ligand>
        <name>L-glutamine</name>
        <dbReference type="ChEBI" id="CHEBI:58359"/>
    </ligand>
</feature>
<keyword evidence="5 7" id="KW-0067">ATP-binding</keyword>
<gene>
    <name evidence="7" type="primary">nadE</name>
    <name evidence="11" type="ORF">BX591_104251</name>
</gene>
<dbReference type="InterPro" id="IPR036526">
    <property type="entry name" value="C-N_Hydrolase_sf"/>
</dbReference>
<keyword evidence="3 7" id="KW-0436">Ligase</keyword>
<feature type="binding site" evidence="7">
    <location>
        <position position="455"/>
    </location>
    <ligand>
        <name>ATP</name>
        <dbReference type="ChEBI" id="CHEBI:30616"/>
    </ligand>
</feature>
<dbReference type="GO" id="GO:0005737">
    <property type="term" value="C:cytoplasm"/>
    <property type="evidence" value="ECO:0007669"/>
    <property type="project" value="InterPro"/>
</dbReference>
<dbReference type="GO" id="GO:0005524">
    <property type="term" value="F:ATP binding"/>
    <property type="evidence" value="ECO:0007669"/>
    <property type="project" value="UniProtKB-UniRule"/>
</dbReference>
<dbReference type="Proteomes" id="UP000248918">
    <property type="component" value="Unassembled WGS sequence"/>
</dbReference>
<dbReference type="InterPro" id="IPR003694">
    <property type="entry name" value="NAD_synthase"/>
</dbReference>
<feature type="domain" description="CN hydrolase" evidence="10">
    <location>
        <begin position="41"/>
        <end position="304"/>
    </location>
</feature>
<keyword evidence="6 7" id="KW-0520">NAD</keyword>
<keyword evidence="4 7" id="KW-0547">Nucleotide-binding</keyword>
<evidence type="ECO:0000256" key="7">
    <source>
        <dbReference type="HAMAP-Rule" id="MF_02090"/>
    </source>
</evidence>
<evidence type="ECO:0000256" key="6">
    <source>
        <dbReference type="ARBA" id="ARBA00023027"/>
    </source>
</evidence>
<comment type="pathway">
    <text evidence="1 7 8">Cofactor biosynthesis; NAD(+) biosynthesis; NAD(+) from deamido-NAD(+) (L-Gln route): step 1/1.</text>
</comment>
<dbReference type="CDD" id="cd07570">
    <property type="entry name" value="GAT_Gln-NAD-synth"/>
    <property type="match status" value="1"/>
</dbReference>
<evidence type="ECO:0000313" key="12">
    <source>
        <dbReference type="Proteomes" id="UP000248918"/>
    </source>
</evidence>
<comment type="similarity">
    <text evidence="2 7 8">In the C-terminal section; belongs to the NAD synthetase family.</text>
</comment>
<name>A0A329CQK1_9BURK</name>
<reference evidence="11 12" key="1">
    <citation type="submission" date="2018-06" db="EMBL/GenBank/DDBJ databases">
        <title>Genomic Encyclopedia of Type Strains, Phase III (KMG-III): the genomes of soil and plant-associated and newly described type strains.</title>
        <authorList>
            <person name="Whitman W."/>
        </authorList>
    </citation>
    <scope>NUCLEOTIDE SEQUENCE [LARGE SCALE GENOMIC DNA]</scope>
    <source>
        <strain evidence="11 12">LMG 23644</strain>
    </source>
</reference>
<comment type="function">
    <text evidence="7">Catalyzes the ATP-dependent amidation of deamido-NAD to form NAD. Uses L-glutamine as a nitrogen source.</text>
</comment>
<dbReference type="GO" id="GO:0004359">
    <property type="term" value="F:glutaminase activity"/>
    <property type="evidence" value="ECO:0007669"/>
    <property type="project" value="InterPro"/>
</dbReference>
<dbReference type="EMBL" id="QLTK01000004">
    <property type="protein sequence ID" value="RAS35921.1"/>
    <property type="molecule type" value="Genomic_DNA"/>
</dbReference>
<dbReference type="GO" id="GO:0003952">
    <property type="term" value="F:NAD+ synthase (glutamine-hydrolyzing) activity"/>
    <property type="evidence" value="ECO:0007669"/>
    <property type="project" value="UniProtKB-UniRule"/>
</dbReference>
<proteinExistence type="inferred from homology"/>
<evidence type="ECO:0000313" key="11">
    <source>
        <dbReference type="EMBL" id="RAS35921.1"/>
    </source>
</evidence>
<dbReference type="PANTHER" id="PTHR23090">
    <property type="entry name" value="NH 3 /GLUTAMINE-DEPENDENT NAD + SYNTHETASE"/>
    <property type="match status" value="1"/>
</dbReference>
<dbReference type="SUPFAM" id="SSF56317">
    <property type="entry name" value="Carbon-nitrogen hydrolase"/>
    <property type="match status" value="1"/>
</dbReference>
<organism evidence="11 12">
    <name type="scientific">Paraburkholderia bryophila</name>
    <dbReference type="NCBI Taxonomy" id="420952"/>
    <lineage>
        <taxon>Bacteria</taxon>
        <taxon>Pseudomonadati</taxon>
        <taxon>Pseudomonadota</taxon>
        <taxon>Betaproteobacteria</taxon>
        <taxon>Burkholderiales</taxon>
        <taxon>Burkholderiaceae</taxon>
        <taxon>Paraburkholderia</taxon>
    </lineage>
</organism>
<accession>A0A329CQK1</accession>
<protein>
    <recommendedName>
        <fullName evidence="7 8">Glutamine-dependent NAD(+) synthetase</fullName>
        <ecNumber evidence="7 8">6.3.5.1</ecNumber>
    </recommendedName>
    <alternativeName>
        <fullName evidence="7 8">NAD(+) synthase [glutamine-hydrolyzing]</fullName>
    </alternativeName>
</protein>
<evidence type="ECO:0000256" key="8">
    <source>
        <dbReference type="PIRNR" id="PIRNR006630"/>
    </source>
</evidence>
<evidence type="ECO:0000256" key="3">
    <source>
        <dbReference type="ARBA" id="ARBA00022598"/>
    </source>
</evidence>
<dbReference type="GO" id="GO:0008795">
    <property type="term" value="F:NAD+ synthase activity"/>
    <property type="evidence" value="ECO:0007669"/>
    <property type="project" value="UniProtKB-UniRule"/>
</dbReference>
<comment type="caution">
    <text evidence="7">Lacks conserved residue(s) required for the propagation of feature annotation.</text>
</comment>
<dbReference type="InterPro" id="IPR003010">
    <property type="entry name" value="C-N_Hydrolase"/>
</dbReference>
<feature type="active site" description="Proton acceptor; for glutaminase activity" evidence="7">
    <location>
        <position position="81"/>
    </location>
</feature>
<feature type="binding site" evidence="7">
    <location>
        <position position="240"/>
    </location>
    <ligand>
        <name>L-glutamine</name>
        <dbReference type="ChEBI" id="CHEBI:58359"/>
    </ligand>
</feature>
<feature type="active site" description="For glutaminase activity" evidence="7">
    <location>
        <position position="172"/>
    </location>
</feature>
<comment type="similarity">
    <text evidence="9">Belongs to the NAD synthetase family.</text>
</comment>
<dbReference type="Pfam" id="PF00795">
    <property type="entry name" value="CN_hydrolase"/>
    <property type="match status" value="1"/>
</dbReference>
<dbReference type="GO" id="GO:0009435">
    <property type="term" value="P:NAD+ biosynthetic process"/>
    <property type="evidence" value="ECO:0007669"/>
    <property type="project" value="UniProtKB-UniRule"/>
</dbReference>
<evidence type="ECO:0000256" key="9">
    <source>
        <dbReference type="RuleBase" id="RU003811"/>
    </source>
</evidence>
<dbReference type="PROSITE" id="PS50263">
    <property type="entry name" value="CN_HYDROLASE"/>
    <property type="match status" value="1"/>
</dbReference>
<feature type="binding site" evidence="7">
    <location>
        <position position="431"/>
    </location>
    <ligand>
        <name>deamido-NAD(+)</name>
        <dbReference type="ChEBI" id="CHEBI:58437"/>
        <note>ligand shared between two neighboring subunits</note>
    </ligand>
</feature>
<dbReference type="HAMAP" id="MF_02090">
    <property type="entry name" value="NadE_glutamine_dep"/>
    <property type="match status" value="1"/>
</dbReference>
<dbReference type="CDD" id="cd00553">
    <property type="entry name" value="NAD_synthase"/>
    <property type="match status" value="1"/>
</dbReference>
<comment type="caution">
    <text evidence="11">The sequence shown here is derived from an EMBL/GenBank/DDBJ whole genome shotgun (WGS) entry which is preliminary data.</text>
</comment>
<evidence type="ECO:0000256" key="1">
    <source>
        <dbReference type="ARBA" id="ARBA00005188"/>
    </source>
</evidence>
<evidence type="ECO:0000256" key="5">
    <source>
        <dbReference type="ARBA" id="ARBA00022840"/>
    </source>
</evidence>
<comment type="catalytic activity">
    <reaction evidence="7 8">
        <text>deamido-NAD(+) + L-glutamine + ATP + H2O = L-glutamate + AMP + diphosphate + NAD(+) + H(+)</text>
        <dbReference type="Rhea" id="RHEA:24384"/>
        <dbReference type="ChEBI" id="CHEBI:15377"/>
        <dbReference type="ChEBI" id="CHEBI:15378"/>
        <dbReference type="ChEBI" id="CHEBI:29985"/>
        <dbReference type="ChEBI" id="CHEBI:30616"/>
        <dbReference type="ChEBI" id="CHEBI:33019"/>
        <dbReference type="ChEBI" id="CHEBI:57540"/>
        <dbReference type="ChEBI" id="CHEBI:58359"/>
        <dbReference type="ChEBI" id="CHEBI:58437"/>
        <dbReference type="ChEBI" id="CHEBI:456215"/>
        <dbReference type="EC" id="6.3.5.1"/>
    </reaction>
</comment>
<evidence type="ECO:0000256" key="4">
    <source>
        <dbReference type="ARBA" id="ARBA00022741"/>
    </source>
</evidence>
<dbReference type="SUPFAM" id="SSF52402">
    <property type="entry name" value="Adenine nucleotide alpha hydrolases-like"/>
    <property type="match status" value="1"/>
</dbReference>
<dbReference type="STRING" id="1169143.GCA_000383275_00216"/>
<feature type="binding site" evidence="7">
    <location>
        <position position="460"/>
    </location>
    <ligand>
        <name>deamido-NAD(+)</name>
        <dbReference type="ChEBI" id="CHEBI:58437"/>
        <note>ligand shared between two neighboring subunits</note>
    </ligand>
</feature>
<dbReference type="Gene3D" id="3.60.110.10">
    <property type="entry name" value="Carbon-nitrogen hydrolase"/>
    <property type="match status" value="1"/>
</dbReference>
<dbReference type="NCBIfam" id="NF010588">
    <property type="entry name" value="PRK13981.1"/>
    <property type="match status" value="1"/>
</dbReference>
<dbReference type="InterPro" id="IPR014445">
    <property type="entry name" value="Gln-dep_NAD_synthase"/>
</dbReference>
<evidence type="ECO:0000256" key="2">
    <source>
        <dbReference type="ARBA" id="ARBA00007145"/>
    </source>
</evidence>
<dbReference type="InterPro" id="IPR014729">
    <property type="entry name" value="Rossmann-like_a/b/a_fold"/>
</dbReference>
<feature type="binding site" evidence="7">
    <location>
        <position position="575"/>
    </location>
    <ligand>
        <name>deamido-NAD(+)</name>
        <dbReference type="ChEBI" id="CHEBI:58437"/>
        <note>ligand shared between two neighboring subunits</note>
    </ligand>
</feature>